<reference evidence="4" key="1">
    <citation type="journal article" date="2005" name="Environ. Microbiol.">
        <title>Genetic and functional properties of uncultivated thermophilic crenarchaeotes from a subsurface gold mine as revealed by analysis of genome fragments.</title>
        <authorList>
            <person name="Nunoura T."/>
            <person name="Hirayama H."/>
            <person name="Takami H."/>
            <person name="Oida H."/>
            <person name="Nishi S."/>
            <person name="Shimamura S."/>
            <person name="Suzuki Y."/>
            <person name="Inagaki F."/>
            <person name="Takai K."/>
            <person name="Nealson K.H."/>
            <person name="Horikoshi K."/>
        </authorList>
    </citation>
    <scope>NUCLEOTIDE SEQUENCE</scope>
</reference>
<dbReference type="SUPFAM" id="SSF53822">
    <property type="entry name" value="Periplasmic binding protein-like I"/>
    <property type="match status" value="1"/>
</dbReference>
<dbReference type="InterPro" id="IPR019546">
    <property type="entry name" value="TAT_signal_bac_arc"/>
</dbReference>
<comment type="similarity">
    <text evidence="1">Belongs to the leucine-binding protein family.</text>
</comment>
<proteinExistence type="inferred from homology"/>
<dbReference type="InterPro" id="IPR051010">
    <property type="entry name" value="BCAA_transport"/>
</dbReference>
<evidence type="ECO:0000313" key="4">
    <source>
        <dbReference type="EMBL" id="BAL53390.1"/>
    </source>
</evidence>
<sequence length="482" mass="53201">MKISRRLFLKALGVGAGALTLSPVLGWGQQPPVKIGLIGPIDLLDVGRAMVRGAQLALEEINKLVDDKKLPPPKLTMDGLIRDDQVLRGDVARAAYEELVEKGAQVIVGGFLDEAVMGIMPSLARLKRPFLNTGSSGKQFSELVRSDYEKYKYYFRLMLNTEVLGQDAAGMVKGLMKEELGIQKVALVMEDSNFGRDFVKILQERLPAEAGVQVVKVINFPINNPDFNAILQQIGDSDADAIIPGFAFNTGVPFVGQTYELKVDMPVIGIITEGQAFEYWKSTGGRVMGHAYADAATGETPLTPKTLPFFQAYVERYGESPPSRPLYTAFTTYDALFIVKEAIDRAKGTDPDRLVEELEKTDYVGTVGRVQFRGKDDIYPHDPKYGADYVVAKWVLWTTLAKDPLKANPQKDPLRVVIWPKQYRLRPDEEGKPVSIDACISQAASAYRAAVADWKGKGKPKGGRFDAWQTFARSVAKCFVGQ</sequence>
<evidence type="ECO:0000256" key="1">
    <source>
        <dbReference type="ARBA" id="ARBA00010062"/>
    </source>
</evidence>
<dbReference type="PROSITE" id="PS51318">
    <property type="entry name" value="TAT"/>
    <property type="match status" value="1"/>
</dbReference>
<name>H5SB54_9BACT</name>
<evidence type="ECO:0000256" key="2">
    <source>
        <dbReference type="ARBA" id="ARBA00022729"/>
    </source>
</evidence>
<dbReference type="AlphaFoldDB" id="H5SB54"/>
<evidence type="ECO:0000259" key="3">
    <source>
        <dbReference type="Pfam" id="PF13458"/>
    </source>
</evidence>
<dbReference type="CDD" id="cd06345">
    <property type="entry name" value="PBP1_ABC_ligand_binding-like"/>
    <property type="match status" value="1"/>
</dbReference>
<dbReference type="PANTHER" id="PTHR30483:SF6">
    <property type="entry name" value="PERIPLASMIC BINDING PROTEIN OF ABC TRANSPORTER FOR NATURAL AMINO ACIDS"/>
    <property type="match status" value="1"/>
</dbReference>
<dbReference type="InterPro" id="IPR006311">
    <property type="entry name" value="TAT_signal"/>
</dbReference>
<dbReference type="Pfam" id="PF13458">
    <property type="entry name" value="Peripla_BP_6"/>
    <property type="match status" value="1"/>
</dbReference>
<gene>
    <name evidence="4" type="ORF">HGMM_F06F06C35</name>
</gene>
<protein>
    <submittedName>
        <fullName evidence="4">Branched-chain amino acid transport system substrate-binding protein</fullName>
    </submittedName>
</protein>
<dbReference type="InterPro" id="IPR028082">
    <property type="entry name" value="Peripla_BP_I"/>
</dbReference>
<accession>H5SB54</accession>
<dbReference type="Gene3D" id="3.40.50.2300">
    <property type="match status" value="2"/>
</dbReference>
<keyword evidence="2" id="KW-0732">Signal</keyword>
<dbReference type="InterPro" id="IPR028081">
    <property type="entry name" value="Leu-bd"/>
</dbReference>
<dbReference type="PANTHER" id="PTHR30483">
    <property type="entry name" value="LEUCINE-SPECIFIC-BINDING PROTEIN"/>
    <property type="match status" value="1"/>
</dbReference>
<feature type="domain" description="Leucine-binding protein" evidence="3">
    <location>
        <begin position="32"/>
        <end position="376"/>
    </location>
</feature>
<dbReference type="NCBIfam" id="TIGR01409">
    <property type="entry name" value="TAT_signal_seq"/>
    <property type="match status" value="1"/>
</dbReference>
<dbReference type="EMBL" id="AP011656">
    <property type="protein sequence ID" value="BAL53390.1"/>
    <property type="molecule type" value="Genomic_DNA"/>
</dbReference>
<organism evidence="4">
    <name type="scientific">uncultured Acetothermia bacterium</name>
    <dbReference type="NCBI Taxonomy" id="236499"/>
    <lineage>
        <taxon>Bacteria</taxon>
        <taxon>Candidatus Bipolaricaulota</taxon>
        <taxon>environmental samples</taxon>
    </lineage>
</organism>
<reference evidence="4" key="2">
    <citation type="journal article" date="2012" name="PLoS ONE">
        <title>A Deeply Branching Thermophilic Bacterium with an Ancient Acetyl-CoA Pathway Dominates a Subsurface Ecosystem.</title>
        <authorList>
            <person name="Takami H."/>
            <person name="Noguchi H."/>
            <person name="Takaki Y."/>
            <person name="Uchiyama I."/>
            <person name="Toyoda A."/>
            <person name="Nishi S."/>
            <person name="Chee G.-J."/>
            <person name="Arai W."/>
            <person name="Nunoura T."/>
            <person name="Itoh T."/>
            <person name="Hattori M."/>
            <person name="Takai K."/>
        </authorList>
    </citation>
    <scope>NUCLEOTIDE SEQUENCE</scope>
</reference>